<dbReference type="EMBL" id="CP086719">
    <property type="protein sequence ID" value="WOO85230.1"/>
    <property type="molecule type" value="Genomic_DNA"/>
</dbReference>
<dbReference type="AlphaFoldDB" id="A0AAF1BP95"/>
<dbReference type="GeneID" id="87811894"/>
<feature type="domain" description="F-box" evidence="2">
    <location>
        <begin position="14"/>
        <end position="62"/>
    </location>
</feature>
<dbReference type="SMART" id="SM00256">
    <property type="entry name" value="FBOX"/>
    <property type="match status" value="1"/>
</dbReference>
<dbReference type="Pfam" id="PF12937">
    <property type="entry name" value="F-box-like"/>
    <property type="match status" value="1"/>
</dbReference>
<sequence>MAASDASDVSMTSGTKLLDLPGEILELILSSLGPRDIVSVQRACKGLRELYLNSPELRYRFVLQTTGYLDVAKRGEAVRVAAAERPASPLNTNIKSPHTGRARPTLASVTLAPWSNDPPTTRADYSDLSTTEKEAALTARERRWDALEPAQVRTFTVLGRTGVYELQEGIFLMCEEFSAADKPRSIRLIPLPSVEDPDLEDPILDAKAIKVEFPIADLTMDPTQDLIVVSEYEPRPVRSLTPPPCNRYHLLSMSTGEPHPLAAVPFLDFPPASVPTLWPRQLIQIMGDTLVALVSRNGFMRGISAGEEEIVAWNWKTGEVMGRLKIGHTLTECSFAMLTPTTVLMSTASVLDMSQPEVIDIHPPSIQILSFARDPALPKPVTTVPLPLDKNDHTTPRPTVIAKLLLPELANMTSIERFDMRPDPPFPPANPKNQTLGRGKPFTQDPSRGVVVFELLVVGEDLPEFNYELFVLRETFVEMARAGEERMRRAWITLRRLGVSADDMPPNAALRTYHWADWGEKNARLQRQFQRGHRNWVCSCSGYRFASLQPHQDEDPAWDGPVDLVVFDFSPVSVRRTHGEIENGLSSEGDQSKRHTDQAEEENPESRDAGKSDPKDKADEAGKSDEKPEDDVQGSDPNVCPSARVKVGRSENTEAYGKAEYRVELHDEPTEIPPGHGWAETVITGLKYRSVTRTLTSRPNGVMVDDQRVLTIVTDMRDTVRQEVTTLCM</sequence>
<feature type="region of interest" description="Disordered" evidence="1">
    <location>
        <begin position="579"/>
        <end position="651"/>
    </location>
</feature>
<dbReference type="InterPro" id="IPR036047">
    <property type="entry name" value="F-box-like_dom_sf"/>
</dbReference>
<proteinExistence type="predicted"/>
<organism evidence="3 4">
    <name type="scientific">Vanrija pseudolonga</name>
    <dbReference type="NCBI Taxonomy" id="143232"/>
    <lineage>
        <taxon>Eukaryota</taxon>
        <taxon>Fungi</taxon>
        <taxon>Dikarya</taxon>
        <taxon>Basidiomycota</taxon>
        <taxon>Agaricomycotina</taxon>
        <taxon>Tremellomycetes</taxon>
        <taxon>Trichosporonales</taxon>
        <taxon>Trichosporonaceae</taxon>
        <taxon>Vanrija</taxon>
    </lineage>
</organism>
<dbReference type="SUPFAM" id="SSF81383">
    <property type="entry name" value="F-box domain"/>
    <property type="match status" value="1"/>
</dbReference>
<evidence type="ECO:0000313" key="4">
    <source>
        <dbReference type="Proteomes" id="UP000827549"/>
    </source>
</evidence>
<evidence type="ECO:0000259" key="2">
    <source>
        <dbReference type="PROSITE" id="PS50181"/>
    </source>
</evidence>
<feature type="region of interest" description="Disordered" evidence="1">
    <location>
        <begin position="420"/>
        <end position="443"/>
    </location>
</feature>
<feature type="compositionally biased region" description="Basic and acidic residues" evidence="1">
    <location>
        <begin position="590"/>
        <end position="626"/>
    </location>
</feature>
<keyword evidence="4" id="KW-1185">Reference proteome</keyword>
<evidence type="ECO:0000256" key="1">
    <source>
        <dbReference type="SAM" id="MobiDB-lite"/>
    </source>
</evidence>
<dbReference type="CDD" id="cd09917">
    <property type="entry name" value="F-box_SF"/>
    <property type="match status" value="1"/>
</dbReference>
<name>A0AAF1BP95_9TREE</name>
<evidence type="ECO:0000313" key="3">
    <source>
        <dbReference type="EMBL" id="WOO85230.1"/>
    </source>
</evidence>
<accession>A0AAF1BP95</accession>
<dbReference type="InterPro" id="IPR001810">
    <property type="entry name" value="F-box_dom"/>
</dbReference>
<dbReference type="RefSeq" id="XP_062631256.1">
    <property type="nucleotide sequence ID" value="XM_062775272.1"/>
</dbReference>
<reference evidence="3" key="1">
    <citation type="submission" date="2023-10" db="EMBL/GenBank/DDBJ databases">
        <authorList>
            <person name="Noh H."/>
        </authorList>
    </citation>
    <scope>NUCLEOTIDE SEQUENCE</scope>
    <source>
        <strain evidence="3">DUCC4014</strain>
    </source>
</reference>
<dbReference type="PROSITE" id="PS50181">
    <property type="entry name" value="FBOX"/>
    <property type="match status" value="1"/>
</dbReference>
<gene>
    <name evidence="3" type="ORF">LOC62_06G008730</name>
</gene>
<protein>
    <recommendedName>
        <fullName evidence="2">F-box domain-containing protein</fullName>
    </recommendedName>
</protein>
<dbReference type="Proteomes" id="UP000827549">
    <property type="component" value="Chromosome 6"/>
</dbReference>